<dbReference type="RefSeq" id="WP_099478790.1">
    <property type="nucleotide sequence ID" value="NZ_CP016809.1"/>
</dbReference>
<dbReference type="InterPro" id="IPR017937">
    <property type="entry name" value="Thioredoxin_CS"/>
</dbReference>
<proteinExistence type="predicted"/>
<protein>
    <submittedName>
        <fullName evidence="3">Redoxin</fullName>
    </submittedName>
</protein>
<dbReference type="Gene3D" id="3.40.30.10">
    <property type="entry name" value="Glutaredoxin"/>
    <property type="match status" value="1"/>
</dbReference>
<dbReference type="SUPFAM" id="SSF52833">
    <property type="entry name" value="Thioredoxin-like"/>
    <property type="match status" value="1"/>
</dbReference>
<gene>
    <name evidence="3" type="ORF">BBD41_22455</name>
</gene>
<feature type="domain" description="Thioredoxin" evidence="2">
    <location>
        <begin position="43"/>
        <end position="184"/>
    </location>
</feature>
<dbReference type="Pfam" id="PF00578">
    <property type="entry name" value="AhpC-TSA"/>
    <property type="match status" value="1"/>
</dbReference>
<dbReference type="PANTHER" id="PTHR42852:SF13">
    <property type="entry name" value="PROTEIN DIPZ"/>
    <property type="match status" value="1"/>
</dbReference>
<dbReference type="AlphaFoldDB" id="A0A1B2E548"/>
<dbReference type="GO" id="GO:0016209">
    <property type="term" value="F:antioxidant activity"/>
    <property type="evidence" value="ECO:0007669"/>
    <property type="project" value="InterPro"/>
</dbReference>
<dbReference type="PROSITE" id="PS00194">
    <property type="entry name" value="THIOREDOXIN_1"/>
    <property type="match status" value="1"/>
</dbReference>
<dbReference type="InterPro" id="IPR036249">
    <property type="entry name" value="Thioredoxin-like_sf"/>
</dbReference>
<sequence>MKRNIMILVLILIAAGAVIYNQAGDDIEAVFLQEKPLPTETGAKAGLLAPTFTLQGFEDKETYSAGGPRDKALLINFWASWCGPCQQEAPELNKLAEQYADELEIYGINVGKYDNKKKAQQFIQDYNLRYPVLTDPKGDVFEGLYHGQAFPTNVLIDRNGVIQEIILGAPDPKDLHKKVAMLVKE</sequence>
<dbReference type="PROSITE" id="PS51352">
    <property type="entry name" value="THIOREDOXIN_2"/>
    <property type="match status" value="1"/>
</dbReference>
<dbReference type="InterPro" id="IPR050553">
    <property type="entry name" value="Thioredoxin_ResA/DsbE_sf"/>
</dbReference>
<organism evidence="3">
    <name type="scientific">Paenibacillus ihbetae</name>
    <dbReference type="NCBI Taxonomy" id="1870820"/>
    <lineage>
        <taxon>Bacteria</taxon>
        <taxon>Bacillati</taxon>
        <taxon>Bacillota</taxon>
        <taxon>Bacilli</taxon>
        <taxon>Bacillales</taxon>
        <taxon>Paenibacillaceae</taxon>
        <taxon>Paenibacillus</taxon>
    </lineage>
</organism>
<dbReference type="InterPro" id="IPR013766">
    <property type="entry name" value="Thioredoxin_domain"/>
</dbReference>
<reference evidence="3" key="1">
    <citation type="submission" date="2016-08" db="EMBL/GenBank/DDBJ databases">
        <title>Complete Genome Seqeunce of Paenibacillus sp. nov. IHBB 9852 from high altitute lake of Indian trans-Himalayas.</title>
        <authorList>
            <person name="Kiran S."/>
            <person name="Swarnkar M.K."/>
            <person name="Rana A."/>
            <person name="Tewari R."/>
            <person name="Gulati A."/>
        </authorList>
    </citation>
    <scope>NUCLEOTIDE SEQUENCE [LARGE SCALE GENOMIC DNA]</scope>
    <source>
        <strain evidence="3">IHBB 9852</strain>
    </source>
</reference>
<accession>A0A1B2E548</accession>
<dbReference type="EMBL" id="CP016809">
    <property type="protein sequence ID" value="ANY75108.1"/>
    <property type="molecule type" value="Genomic_DNA"/>
</dbReference>
<evidence type="ECO:0000313" key="3">
    <source>
        <dbReference type="EMBL" id="ANY75108.1"/>
    </source>
</evidence>
<dbReference type="KEGG" id="pib:BBD41_22455"/>
<dbReference type="GO" id="GO:0016491">
    <property type="term" value="F:oxidoreductase activity"/>
    <property type="evidence" value="ECO:0007669"/>
    <property type="project" value="InterPro"/>
</dbReference>
<dbReference type="PANTHER" id="PTHR42852">
    <property type="entry name" value="THIOL:DISULFIDE INTERCHANGE PROTEIN DSBE"/>
    <property type="match status" value="1"/>
</dbReference>
<name>A0A1B2E548_9BACL</name>
<evidence type="ECO:0000256" key="1">
    <source>
        <dbReference type="ARBA" id="ARBA00023157"/>
    </source>
</evidence>
<evidence type="ECO:0000259" key="2">
    <source>
        <dbReference type="PROSITE" id="PS51352"/>
    </source>
</evidence>
<keyword evidence="1" id="KW-1015">Disulfide bond</keyword>
<dbReference type="CDD" id="cd02966">
    <property type="entry name" value="TlpA_like_family"/>
    <property type="match status" value="1"/>
</dbReference>
<dbReference type="InterPro" id="IPR000866">
    <property type="entry name" value="AhpC/TSA"/>
</dbReference>